<proteinExistence type="predicted"/>
<accession>A0ABT8ZYE9</accession>
<dbReference type="PANTHER" id="PTHR23077:SF171">
    <property type="entry name" value="NUCLEAR VALOSIN-CONTAINING PROTEIN-LIKE"/>
    <property type="match status" value="1"/>
</dbReference>
<dbReference type="PANTHER" id="PTHR23077">
    <property type="entry name" value="AAA-FAMILY ATPASE"/>
    <property type="match status" value="1"/>
</dbReference>
<evidence type="ECO:0000313" key="4">
    <source>
        <dbReference type="EMBL" id="MDO7842611.1"/>
    </source>
</evidence>
<keyword evidence="5" id="KW-1185">Reference proteome</keyword>
<dbReference type="EMBL" id="JAUQSZ010000005">
    <property type="protein sequence ID" value="MDO7842611.1"/>
    <property type="molecule type" value="Genomic_DNA"/>
</dbReference>
<dbReference type="RefSeq" id="WP_304561064.1">
    <property type="nucleotide sequence ID" value="NZ_JAUQSZ010000005.1"/>
</dbReference>
<comment type="caution">
    <text evidence="4">The sequence shown here is derived from an EMBL/GenBank/DDBJ whole genome shotgun (WGS) entry which is preliminary data.</text>
</comment>
<dbReference type="GO" id="GO:0005524">
    <property type="term" value="F:ATP binding"/>
    <property type="evidence" value="ECO:0007669"/>
    <property type="project" value="UniProtKB-KW"/>
</dbReference>
<dbReference type="Gene3D" id="3.40.50.300">
    <property type="entry name" value="P-loop containing nucleotide triphosphate hydrolases"/>
    <property type="match status" value="1"/>
</dbReference>
<evidence type="ECO:0000313" key="5">
    <source>
        <dbReference type="Proteomes" id="UP001176468"/>
    </source>
</evidence>
<dbReference type="Proteomes" id="UP001176468">
    <property type="component" value="Unassembled WGS sequence"/>
</dbReference>
<evidence type="ECO:0000256" key="2">
    <source>
        <dbReference type="ARBA" id="ARBA00022840"/>
    </source>
</evidence>
<name>A0ABT8ZYE9_9SPHN</name>
<dbReference type="InterPro" id="IPR003959">
    <property type="entry name" value="ATPase_AAA_core"/>
</dbReference>
<keyword evidence="1" id="KW-0547">Nucleotide-binding</keyword>
<evidence type="ECO:0000259" key="3">
    <source>
        <dbReference type="Pfam" id="PF00004"/>
    </source>
</evidence>
<reference evidence="4" key="1">
    <citation type="submission" date="2023-07" db="EMBL/GenBank/DDBJ databases">
        <authorList>
            <person name="Kim M.K."/>
        </authorList>
    </citation>
    <scope>NUCLEOTIDE SEQUENCE</scope>
    <source>
        <strain evidence="4">CA1-15</strain>
    </source>
</reference>
<sequence>VKRASDLLSKWVGETEKQIAEAFAEARRAESVLLFDEADSLLFDRTRATSSWEVGQVNELLTWLDRHPLPVVAATNHPGSLDPATLRRFVFKLDLRPLGQARAAQAFVRFFGVAAPAALGELRNLTPGDFAVVARQLRHAPATNALEIVERLRCESLVKPEHGGRIGF</sequence>
<evidence type="ECO:0000256" key="1">
    <source>
        <dbReference type="ARBA" id="ARBA00022741"/>
    </source>
</evidence>
<feature type="non-terminal residue" evidence="4">
    <location>
        <position position="1"/>
    </location>
</feature>
<dbReference type="SUPFAM" id="SSF52540">
    <property type="entry name" value="P-loop containing nucleoside triphosphate hydrolases"/>
    <property type="match status" value="1"/>
</dbReference>
<dbReference type="InterPro" id="IPR050168">
    <property type="entry name" value="AAA_ATPase_domain"/>
</dbReference>
<feature type="domain" description="ATPase AAA-type core" evidence="3">
    <location>
        <begin position="4"/>
        <end position="94"/>
    </location>
</feature>
<organism evidence="4 5">
    <name type="scientific">Sphingomonas immobilis</name>
    <dbReference type="NCBI Taxonomy" id="3063997"/>
    <lineage>
        <taxon>Bacteria</taxon>
        <taxon>Pseudomonadati</taxon>
        <taxon>Pseudomonadota</taxon>
        <taxon>Alphaproteobacteria</taxon>
        <taxon>Sphingomonadales</taxon>
        <taxon>Sphingomonadaceae</taxon>
        <taxon>Sphingomonas</taxon>
    </lineage>
</organism>
<keyword evidence="2 4" id="KW-0067">ATP-binding</keyword>
<protein>
    <submittedName>
        <fullName evidence="4">ATP-binding protein</fullName>
    </submittedName>
</protein>
<gene>
    <name evidence="4" type="ORF">Q5H94_09750</name>
</gene>
<dbReference type="Pfam" id="PF00004">
    <property type="entry name" value="AAA"/>
    <property type="match status" value="1"/>
</dbReference>
<dbReference type="InterPro" id="IPR027417">
    <property type="entry name" value="P-loop_NTPase"/>
</dbReference>